<proteinExistence type="predicted"/>
<evidence type="ECO:0000313" key="2">
    <source>
        <dbReference type="EMBL" id="GHD72760.1"/>
    </source>
</evidence>
<accession>A0ABQ3H685</accession>
<evidence type="ECO:0000259" key="1">
    <source>
        <dbReference type="Pfam" id="PF00496"/>
    </source>
</evidence>
<dbReference type="CDD" id="cd08490">
    <property type="entry name" value="PBP2_NikA_DppA_OppA_like_3"/>
    <property type="match status" value="1"/>
</dbReference>
<dbReference type="PANTHER" id="PTHR30290:SF83">
    <property type="entry name" value="ABC TRANSPORTER SUBSTRATE-BINDING PROTEIN"/>
    <property type="match status" value="1"/>
</dbReference>
<dbReference type="EMBL" id="BMYP01000006">
    <property type="protein sequence ID" value="GHD72760.1"/>
    <property type="molecule type" value="Genomic_DNA"/>
</dbReference>
<dbReference type="Proteomes" id="UP000662678">
    <property type="component" value="Unassembled WGS sequence"/>
</dbReference>
<sequence length="507" mass="54197">MHPLRSPLLTGSLLLAIGLSAQAKPLNLIGPWEIHSLDPSSSSGILFSRLQIAETLVDADNLGTLKPGLASRWQASSDQLSWRFTLRDGARFHDGSAVTAANVVVALERARKKPGMLENAPISAILADGKDVVVVLGKPFAPLPAVFAHSHTQVLAPASYAADGSVTGIIGSGPYRVTRLQLPQRVTVQAFAGWQGRKPAITDASYQAIGRAESRSLMAESGQADIAFGLDPVSIARLKSSPRVSIVSATLPRAIQIKFNAGHKWLNSPAMRLAISQSINRQAIATALLRDPEMAASQLFPPTMQAWHQATLPALAYQPEQARRSFAALGWKPGADGQLVRNGERLALTLRTYPDRPELPLLATALQDQLRQAGIAVQVKVGNSSDIPAAHKDGTLELALYARNYALVPDPLVTLLGDFTDDGADWGVMKWQNAALSQQLAALGRGGLSAPQAAAARLKVAAVLQQQLPVLPVAWYRQSAAVSKALRGVSLDPQERSYRLSSMSWGR</sequence>
<dbReference type="Gene3D" id="3.40.190.10">
    <property type="entry name" value="Periplasmic binding protein-like II"/>
    <property type="match status" value="1"/>
</dbReference>
<comment type="caution">
    <text evidence="2">The sequence shown here is derived from an EMBL/GenBank/DDBJ whole genome shotgun (WGS) entry which is preliminary data.</text>
</comment>
<protein>
    <submittedName>
        <fullName evidence="2">ABC transporter substrate-binding protein</fullName>
    </submittedName>
</protein>
<reference evidence="3" key="1">
    <citation type="journal article" date="2019" name="Int. J. Syst. Evol. Microbiol.">
        <title>The Global Catalogue of Microorganisms (GCM) 10K type strain sequencing project: providing services to taxonomists for standard genome sequencing and annotation.</title>
        <authorList>
            <consortium name="The Broad Institute Genomics Platform"/>
            <consortium name="The Broad Institute Genome Sequencing Center for Infectious Disease"/>
            <person name="Wu L."/>
            <person name="Ma J."/>
        </authorList>
    </citation>
    <scope>NUCLEOTIDE SEQUENCE [LARGE SCALE GENOMIC DNA]</scope>
    <source>
        <strain evidence="3">KCTC 23713</strain>
    </source>
</reference>
<dbReference type="PIRSF" id="PIRSF002741">
    <property type="entry name" value="MppA"/>
    <property type="match status" value="1"/>
</dbReference>
<dbReference type="Gene3D" id="3.10.105.10">
    <property type="entry name" value="Dipeptide-binding Protein, Domain 3"/>
    <property type="match status" value="1"/>
</dbReference>
<dbReference type="InterPro" id="IPR030678">
    <property type="entry name" value="Peptide/Ni-bd"/>
</dbReference>
<keyword evidence="3" id="KW-1185">Reference proteome</keyword>
<dbReference type="Pfam" id="PF00496">
    <property type="entry name" value="SBP_bac_5"/>
    <property type="match status" value="1"/>
</dbReference>
<feature type="domain" description="Solute-binding protein family 5" evidence="1">
    <location>
        <begin position="65"/>
        <end position="413"/>
    </location>
</feature>
<dbReference type="InterPro" id="IPR039424">
    <property type="entry name" value="SBP_5"/>
</dbReference>
<dbReference type="InterPro" id="IPR000914">
    <property type="entry name" value="SBP_5_dom"/>
</dbReference>
<gene>
    <name evidence="2" type="ORF">GCM10011419_06480</name>
</gene>
<evidence type="ECO:0000313" key="3">
    <source>
        <dbReference type="Proteomes" id="UP000662678"/>
    </source>
</evidence>
<dbReference type="PANTHER" id="PTHR30290">
    <property type="entry name" value="PERIPLASMIC BINDING COMPONENT OF ABC TRANSPORTER"/>
    <property type="match status" value="1"/>
</dbReference>
<organism evidence="2 3">
    <name type="scientific">Vogesella fluminis</name>
    <dbReference type="NCBI Taxonomy" id="1069161"/>
    <lineage>
        <taxon>Bacteria</taxon>
        <taxon>Pseudomonadati</taxon>
        <taxon>Pseudomonadota</taxon>
        <taxon>Betaproteobacteria</taxon>
        <taxon>Neisseriales</taxon>
        <taxon>Chromobacteriaceae</taxon>
        <taxon>Vogesella</taxon>
    </lineage>
</organism>
<name>A0ABQ3H685_9NEIS</name>
<dbReference type="SUPFAM" id="SSF53850">
    <property type="entry name" value="Periplasmic binding protein-like II"/>
    <property type="match status" value="1"/>
</dbReference>
<dbReference type="RefSeq" id="WP_189352214.1">
    <property type="nucleotide sequence ID" value="NZ_BMYP01000006.1"/>
</dbReference>